<organism evidence="1 2">
    <name type="scientific">Pyrobaculum islandicum (strain DSM 4184 / JCM 9189 / GEO3)</name>
    <dbReference type="NCBI Taxonomy" id="384616"/>
    <lineage>
        <taxon>Archaea</taxon>
        <taxon>Thermoproteota</taxon>
        <taxon>Thermoprotei</taxon>
        <taxon>Thermoproteales</taxon>
        <taxon>Thermoproteaceae</taxon>
        <taxon>Pyrobaculum</taxon>
    </lineage>
</organism>
<dbReference type="SUPFAM" id="SSF51998">
    <property type="entry name" value="PFL-like glycyl radical enzymes"/>
    <property type="match status" value="1"/>
</dbReference>
<evidence type="ECO:0000313" key="2">
    <source>
        <dbReference type="Proteomes" id="UP000002595"/>
    </source>
</evidence>
<gene>
    <name evidence="1" type="ordered locus">Pisl_1304</name>
</gene>
<dbReference type="Proteomes" id="UP000002595">
    <property type="component" value="Chromosome"/>
</dbReference>
<keyword evidence="2" id="KW-1185">Reference proteome</keyword>
<name>A1RU35_PYRIL</name>
<dbReference type="KEGG" id="pis:Pisl_1304"/>
<dbReference type="AlphaFoldDB" id="A1RU35"/>
<dbReference type="HOGENOM" id="CLU_1173405_0_0_2"/>
<dbReference type="EMBL" id="CP000504">
    <property type="protein sequence ID" value="ABL88467.1"/>
    <property type="molecule type" value="Genomic_DNA"/>
</dbReference>
<proteinExistence type="predicted"/>
<dbReference type="eggNOG" id="arCOG00687">
    <property type="taxonomic scope" value="Archaea"/>
</dbReference>
<evidence type="ECO:0000313" key="1">
    <source>
        <dbReference type="EMBL" id="ABL88467.1"/>
    </source>
</evidence>
<accession>A1RU35</accession>
<dbReference type="STRING" id="384616.Pisl_1304"/>
<reference evidence="1" key="1">
    <citation type="submission" date="2006-12" db="EMBL/GenBank/DDBJ databases">
        <title>Complete sequence of Pyrobaculum islandicum DSM 4184.</title>
        <authorList>
            <person name="Copeland A."/>
            <person name="Lucas S."/>
            <person name="Lapidus A."/>
            <person name="Barry K."/>
            <person name="Detter J.C."/>
            <person name="Glavina del Rio T."/>
            <person name="Dalin E."/>
            <person name="Tice H."/>
            <person name="Pitluck S."/>
            <person name="Meincke L."/>
            <person name="Brettin T."/>
            <person name="Bruce D."/>
            <person name="Han C."/>
            <person name="Tapia R."/>
            <person name="Gilna P."/>
            <person name="Schmutz J."/>
            <person name="Larimer F."/>
            <person name="Land M."/>
            <person name="Hauser L."/>
            <person name="Kyrpides N."/>
            <person name="Mikhailova N."/>
            <person name="Cozen A.E."/>
            <person name="Fitz-Gibbon S.T."/>
            <person name="House C.H."/>
            <person name="Saltikov C."/>
            <person name="Lowe T."/>
            <person name="Richardson P."/>
        </authorList>
    </citation>
    <scope>NUCLEOTIDE SEQUENCE [LARGE SCALE GENOMIC DNA]</scope>
    <source>
        <strain evidence="1">DSM 4184</strain>
    </source>
</reference>
<protein>
    <submittedName>
        <fullName evidence="1">Uncharacterized protein</fullName>
    </submittedName>
</protein>
<sequence length="236" mass="27888">MPLLHGAGPLRRGSGDRLLMPDRLEFAHGIIEEVFPKYGLGRYFIKQGKVFWRDVAFHRAVPLDAQLRVENERDVGRAVFVDLKSGVVRVRRLQRTFTVRLRKQTVEWIRRRLEEDAKLKLAFLGIEKRKDRKELTYGKLYIALVFAREAQPIMSKAIVAVYVNRLDHGMVIGVVKDRKIVKRYRMREVGNRHMQCLTRGLNDARNNIPIHWAKRRYWELLEKTKQPAFPRRPPHF</sequence>